<evidence type="ECO:0000256" key="1">
    <source>
        <dbReference type="PIRSR" id="PIRSR005962-1"/>
    </source>
</evidence>
<dbReference type="InterPro" id="IPR037484">
    <property type="entry name" value="AmhX-like"/>
</dbReference>
<name>A0A380BE93_SPOPA</name>
<reference evidence="3 4" key="1">
    <citation type="submission" date="2018-06" db="EMBL/GenBank/DDBJ databases">
        <authorList>
            <consortium name="Pathogen Informatics"/>
            <person name="Doyle S."/>
        </authorList>
    </citation>
    <scope>NUCLEOTIDE SEQUENCE [LARGE SCALE GENOMIC DNA]</scope>
    <source>
        <strain evidence="4">ATCC 11859 / DSM 33 / NCIB 8841 / NCTC 4822</strain>
    </source>
</reference>
<dbReference type="Proteomes" id="UP000254519">
    <property type="component" value="Unassembled WGS sequence"/>
</dbReference>
<evidence type="ECO:0000313" key="4">
    <source>
        <dbReference type="Proteomes" id="UP000254519"/>
    </source>
</evidence>
<dbReference type="InterPro" id="IPR011650">
    <property type="entry name" value="Peptidase_M20_dimer"/>
</dbReference>
<dbReference type="CDD" id="cd08018">
    <property type="entry name" value="M20_Acy1_amhX-like"/>
    <property type="match status" value="1"/>
</dbReference>
<organism evidence="3 4">
    <name type="scientific">Sporosarcina pasteurii</name>
    <name type="common">Bacillus pasteurii</name>
    <dbReference type="NCBI Taxonomy" id="1474"/>
    <lineage>
        <taxon>Bacteria</taxon>
        <taxon>Bacillati</taxon>
        <taxon>Bacillota</taxon>
        <taxon>Bacilli</taxon>
        <taxon>Bacillales</taxon>
        <taxon>Caryophanaceae</taxon>
        <taxon>Sporosarcina</taxon>
    </lineage>
</organism>
<dbReference type="GO" id="GO:0046872">
    <property type="term" value="F:metal ion binding"/>
    <property type="evidence" value="ECO:0007669"/>
    <property type="project" value="UniProtKB-KW"/>
</dbReference>
<evidence type="ECO:0000313" key="3">
    <source>
        <dbReference type="EMBL" id="SUI99411.1"/>
    </source>
</evidence>
<keyword evidence="1" id="KW-0464">Manganese</keyword>
<dbReference type="NCBIfam" id="TIGR01891">
    <property type="entry name" value="amidohydrolases"/>
    <property type="match status" value="1"/>
</dbReference>
<dbReference type="Gene3D" id="3.30.70.360">
    <property type="match status" value="1"/>
</dbReference>
<dbReference type="InterPro" id="IPR002933">
    <property type="entry name" value="Peptidase_M20"/>
</dbReference>
<feature type="binding site" evidence="1">
    <location>
        <position position="151"/>
    </location>
    <ligand>
        <name>Mn(2+)</name>
        <dbReference type="ChEBI" id="CHEBI:29035"/>
        <label>2</label>
    </ligand>
</feature>
<feature type="binding site" evidence="1">
    <location>
        <position position="346"/>
    </location>
    <ligand>
        <name>Mn(2+)</name>
        <dbReference type="ChEBI" id="CHEBI:29035"/>
        <label>2</label>
    </ligand>
</feature>
<dbReference type="SUPFAM" id="SSF53187">
    <property type="entry name" value="Zn-dependent exopeptidases"/>
    <property type="match status" value="1"/>
</dbReference>
<dbReference type="PANTHER" id="PTHR11014">
    <property type="entry name" value="PEPTIDASE M20 FAMILY MEMBER"/>
    <property type="match status" value="1"/>
</dbReference>
<dbReference type="EC" id="3.-.-.-" evidence="3"/>
<dbReference type="InterPro" id="IPR036264">
    <property type="entry name" value="Bact_exopeptidase_dim_dom"/>
</dbReference>
<dbReference type="Gene3D" id="3.40.630.10">
    <property type="entry name" value="Zn peptidases"/>
    <property type="match status" value="1"/>
</dbReference>
<dbReference type="PIRSF" id="PIRSF005962">
    <property type="entry name" value="Pept_M20D_amidohydro"/>
    <property type="match status" value="1"/>
</dbReference>
<dbReference type="Pfam" id="PF07687">
    <property type="entry name" value="M20_dimer"/>
    <property type="match status" value="1"/>
</dbReference>
<dbReference type="AlphaFoldDB" id="A0A380BE93"/>
<sequence>MGNTIEEKVLSTFHYLHENAEISWEEVNTTKYIKETLEKYGCETITYVDATGVVGKYGNFSKGLPVVAIRADIDALWQEVDGKFQPNHSCGHDAHMSMVFGVLWKLKETPELKDHVAIKFIFQPAEEVGEGALKMVEKGAVEDVDYLYGVHLRPIEETPMGSAAPVIVHGATKTIQVQVTGTDAHGARPHLNTNAIEVGTEIVNLLSKIHLDPRIPHSAKMTKFEAGGKSANIIPGSASFSFDLRAQNNEVMKELVEKVHAIFDAVRNLYNIQLEVTKESGIAAAKTNDEAISIMSKAIENVLGVDQVDKPLVTPGGDDFHFYTIKKPSLKATMLGLGCDLAPGLHHPNMRFNTEALMNGVDILHEAVIQTYEMNK</sequence>
<feature type="binding site" evidence="1">
    <location>
        <position position="90"/>
    </location>
    <ligand>
        <name>Mn(2+)</name>
        <dbReference type="ChEBI" id="CHEBI:29035"/>
        <label>2</label>
    </ligand>
</feature>
<dbReference type="OrthoDB" id="2416606at2"/>
<keyword evidence="1" id="KW-0479">Metal-binding</keyword>
<dbReference type="InterPro" id="IPR017439">
    <property type="entry name" value="Amidohydrolase"/>
</dbReference>
<feature type="binding site" evidence="1">
    <location>
        <position position="127"/>
    </location>
    <ligand>
        <name>Mn(2+)</name>
        <dbReference type="ChEBI" id="CHEBI:29035"/>
        <label>2</label>
    </ligand>
</feature>
<dbReference type="PANTHER" id="PTHR11014:SF122">
    <property type="entry name" value="AMIDOHYDROLASE AMHX"/>
    <property type="match status" value="1"/>
</dbReference>
<dbReference type="RefSeq" id="WP_115360082.1">
    <property type="nucleotide sequence ID" value="NZ_CP038012.1"/>
</dbReference>
<dbReference type="Pfam" id="PF01546">
    <property type="entry name" value="Peptidase_M20"/>
    <property type="match status" value="1"/>
</dbReference>
<dbReference type="SUPFAM" id="SSF55031">
    <property type="entry name" value="Bacterial exopeptidase dimerisation domain"/>
    <property type="match status" value="1"/>
</dbReference>
<protein>
    <submittedName>
        <fullName evidence="3">Uncharacterized hydrolase YxeP</fullName>
        <ecNumber evidence="3">3.-.-.-</ecNumber>
    </submittedName>
</protein>
<feature type="domain" description="Peptidase M20 dimerisation" evidence="2">
    <location>
        <begin position="174"/>
        <end position="265"/>
    </location>
</feature>
<keyword evidence="4" id="KW-1185">Reference proteome</keyword>
<comment type="cofactor">
    <cofactor evidence="1">
        <name>Mn(2+)</name>
        <dbReference type="ChEBI" id="CHEBI:29035"/>
    </cofactor>
    <text evidence="1">The Mn(2+) ion enhances activity.</text>
</comment>
<dbReference type="GO" id="GO:0016787">
    <property type="term" value="F:hydrolase activity"/>
    <property type="evidence" value="ECO:0007669"/>
    <property type="project" value="UniProtKB-KW"/>
</dbReference>
<evidence type="ECO:0000259" key="2">
    <source>
        <dbReference type="Pfam" id="PF07687"/>
    </source>
</evidence>
<dbReference type="EMBL" id="UGYZ01000002">
    <property type="protein sequence ID" value="SUI99411.1"/>
    <property type="molecule type" value="Genomic_DNA"/>
</dbReference>
<proteinExistence type="predicted"/>
<gene>
    <name evidence="3" type="primary">yxeP_3</name>
    <name evidence="3" type="ORF">NCTC4822_00609</name>
</gene>
<feature type="binding site" evidence="1">
    <location>
        <position position="92"/>
    </location>
    <ligand>
        <name>Mn(2+)</name>
        <dbReference type="ChEBI" id="CHEBI:29035"/>
        <label>2</label>
    </ligand>
</feature>
<keyword evidence="3" id="KW-0378">Hydrolase</keyword>
<accession>A0A380BE93</accession>